<organism evidence="1 2">
    <name type="scientific">Sordaria brevicollis</name>
    <dbReference type="NCBI Taxonomy" id="83679"/>
    <lineage>
        <taxon>Eukaryota</taxon>
        <taxon>Fungi</taxon>
        <taxon>Dikarya</taxon>
        <taxon>Ascomycota</taxon>
        <taxon>Pezizomycotina</taxon>
        <taxon>Sordariomycetes</taxon>
        <taxon>Sordariomycetidae</taxon>
        <taxon>Sordariales</taxon>
        <taxon>Sordariaceae</taxon>
        <taxon>Sordaria</taxon>
    </lineage>
</organism>
<evidence type="ECO:0000313" key="1">
    <source>
        <dbReference type="EMBL" id="KAK3399754.1"/>
    </source>
</evidence>
<name>A0AAE0PGZ7_SORBR</name>
<dbReference type="EMBL" id="JAUTDP010000004">
    <property type="protein sequence ID" value="KAK3399754.1"/>
    <property type="molecule type" value="Genomic_DNA"/>
</dbReference>
<dbReference type="AlphaFoldDB" id="A0AAE0PGZ7"/>
<dbReference type="Proteomes" id="UP001281003">
    <property type="component" value="Unassembled WGS sequence"/>
</dbReference>
<evidence type="ECO:0000313" key="2">
    <source>
        <dbReference type="Proteomes" id="UP001281003"/>
    </source>
</evidence>
<reference evidence="1" key="2">
    <citation type="submission" date="2023-07" db="EMBL/GenBank/DDBJ databases">
        <authorList>
            <consortium name="Lawrence Berkeley National Laboratory"/>
            <person name="Haridas S."/>
            <person name="Hensen N."/>
            <person name="Bonometti L."/>
            <person name="Westerberg I."/>
            <person name="Brannstrom I.O."/>
            <person name="Guillou S."/>
            <person name="Cros-Aarteil S."/>
            <person name="Calhoun S."/>
            <person name="Kuo A."/>
            <person name="Mondo S."/>
            <person name="Pangilinan J."/>
            <person name="Riley R."/>
            <person name="LaButti K."/>
            <person name="Andreopoulos B."/>
            <person name="Lipzen A."/>
            <person name="Chen C."/>
            <person name="Yanf M."/>
            <person name="Daum C."/>
            <person name="Ng V."/>
            <person name="Clum A."/>
            <person name="Steindorff A."/>
            <person name="Ohm R."/>
            <person name="Martin F."/>
            <person name="Silar P."/>
            <person name="Natvig D."/>
            <person name="Lalanne C."/>
            <person name="Gautier V."/>
            <person name="Ament-velasquez S.L."/>
            <person name="Kruys A."/>
            <person name="Hutchinson M.I."/>
            <person name="Powell A.J."/>
            <person name="Barry K."/>
            <person name="Miller A.N."/>
            <person name="Grigoriev I.V."/>
            <person name="Debuchy R."/>
            <person name="Gladieux P."/>
            <person name="Thoren M.H."/>
            <person name="Johannesson H."/>
        </authorList>
    </citation>
    <scope>NUCLEOTIDE SEQUENCE</scope>
    <source>
        <strain evidence="1">FGSC 1904</strain>
    </source>
</reference>
<keyword evidence="2" id="KW-1185">Reference proteome</keyword>
<protein>
    <submittedName>
        <fullName evidence="1">Uncharacterized protein</fullName>
    </submittedName>
</protein>
<sequence length="633" mass="72909">MQRHHRFLRLVRKEVPATEIDMSDDVVDWRFQYLGIHLGTWQSCVEIDIRNPFPNSYDPNIIRRPRSIHFSILQDLPAPYYADRIWPSHGSPLDEDGRDYDPENVGRLTFCEPVPIKLGFYVLAKEHGGPVDIQHPAAQVLQLRDCPELRRKLYSGLVAMLGRIAQESERVMYPRGCRAIHRVRNIGITVPAQWGDAFKKVYLKALADFHPEYLREAVVFITEPEAWMHHAHGYKKVSNAPQKSQPKLQLYLNFGNHMMDTAMFWVGPEESCGPKAVRDRFFRMGDPIGVPSGPGLRVVQYAMDIFRDRFFEEVGRFPSKREKHIITTNITPAVRRWGPNYSSRDSYVYRFSILTDEPVAREVLLWMSDREIRHIWESAYRPSLQLVVKQFALVEKIIDETEAPVRVDITGSAQWYGSPLKTEVQGLAREMGLFEDMEMVWHYGSFPPVRGGIKAARERMTTEEFITQGAGVALQKKLAGAAEWEDNAALLCYFDNVKKEYRPNKYNKAKFELAGTQFRLLCNPLHHVFPPRDSHATKARKPPIKTPISKYQSYVLFEGMPTAEQRGKYVCEAAFEGSSDKMFLVVTIEHGEPSNRKATKLRLRLQYNVVPRRAEAILEPAEEDDDKEITDTA</sequence>
<comment type="caution">
    <text evidence="1">The sequence shown here is derived from an EMBL/GenBank/DDBJ whole genome shotgun (WGS) entry which is preliminary data.</text>
</comment>
<reference evidence="1" key="1">
    <citation type="journal article" date="2023" name="Mol. Phylogenet. Evol.">
        <title>Genome-scale phylogeny and comparative genomics of the fungal order Sordariales.</title>
        <authorList>
            <person name="Hensen N."/>
            <person name="Bonometti L."/>
            <person name="Westerberg I."/>
            <person name="Brannstrom I.O."/>
            <person name="Guillou S."/>
            <person name="Cros-Aarteil S."/>
            <person name="Calhoun S."/>
            <person name="Haridas S."/>
            <person name="Kuo A."/>
            <person name="Mondo S."/>
            <person name="Pangilinan J."/>
            <person name="Riley R."/>
            <person name="LaButti K."/>
            <person name="Andreopoulos B."/>
            <person name="Lipzen A."/>
            <person name="Chen C."/>
            <person name="Yan M."/>
            <person name="Daum C."/>
            <person name="Ng V."/>
            <person name="Clum A."/>
            <person name="Steindorff A."/>
            <person name="Ohm R.A."/>
            <person name="Martin F."/>
            <person name="Silar P."/>
            <person name="Natvig D.O."/>
            <person name="Lalanne C."/>
            <person name="Gautier V."/>
            <person name="Ament-Velasquez S.L."/>
            <person name="Kruys A."/>
            <person name="Hutchinson M.I."/>
            <person name="Powell A.J."/>
            <person name="Barry K."/>
            <person name="Miller A.N."/>
            <person name="Grigoriev I.V."/>
            <person name="Debuchy R."/>
            <person name="Gladieux P."/>
            <person name="Hiltunen Thoren M."/>
            <person name="Johannesson H."/>
        </authorList>
    </citation>
    <scope>NUCLEOTIDE SEQUENCE</scope>
    <source>
        <strain evidence="1">FGSC 1904</strain>
    </source>
</reference>
<accession>A0AAE0PGZ7</accession>
<gene>
    <name evidence="1" type="ORF">B0T20DRAFT_468099</name>
</gene>
<proteinExistence type="predicted"/>